<organism evidence="1">
    <name type="scientific">Timema monikensis</name>
    <dbReference type="NCBI Taxonomy" id="170555"/>
    <lineage>
        <taxon>Eukaryota</taxon>
        <taxon>Metazoa</taxon>
        <taxon>Ecdysozoa</taxon>
        <taxon>Arthropoda</taxon>
        <taxon>Hexapoda</taxon>
        <taxon>Insecta</taxon>
        <taxon>Pterygota</taxon>
        <taxon>Neoptera</taxon>
        <taxon>Polyneoptera</taxon>
        <taxon>Phasmatodea</taxon>
        <taxon>Timematodea</taxon>
        <taxon>Timematoidea</taxon>
        <taxon>Timematidae</taxon>
        <taxon>Timema</taxon>
    </lineage>
</organism>
<dbReference type="EMBL" id="OB793450">
    <property type="protein sequence ID" value="CAD7427408.1"/>
    <property type="molecule type" value="Genomic_DNA"/>
</dbReference>
<reference evidence="1" key="1">
    <citation type="submission" date="2020-11" db="EMBL/GenBank/DDBJ databases">
        <authorList>
            <person name="Tran Van P."/>
        </authorList>
    </citation>
    <scope>NUCLEOTIDE SEQUENCE</scope>
</reference>
<protein>
    <submittedName>
        <fullName evidence="1">Uncharacterized protein</fullName>
    </submittedName>
</protein>
<dbReference type="AlphaFoldDB" id="A0A7R9E4S3"/>
<proteinExistence type="predicted"/>
<sequence length="120" mass="13558">MWYPNKSLDQRSSFPKPRGLYWSMMPVSTWPACCLKDEEVSSTNLNVHQSKANPASRNNHSTVVLGLHILPDLLSHAPSYGLLFVLSRRFSGSIRQSQCQYPYVLVAGLRKALYNAQSMD</sequence>
<evidence type="ECO:0000313" key="1">
    <source>
        <dbReference type="EMBL" id="CAD7427408.1"/>
    </source>
</evidence>
<gene>
    <name evidence="1" type="ORF">TMSB3V08_LOCUS4253</name>
</gene>
<name>A0A7R9E4S3_9NEOP</name>
<accession>A0A7R9E4S3</accession>